<evidence type="ECO:0000256" key="1">
    <source>
        <dbReference type="SAM" id="MobiDB-lite"/>
    </source>
</evidence>
<keyword evidence="4" id="KW-1185">Reference proteome</keyword>
<keyword evidence="2" id="KW-0732">Signal</keyword>
<feature type="compositionally biased region" description="Basic and acidic residues" evidence="1">
    <location>
        <begin position="346"/>
        <end position="360"/>
    </location>
</feature>
<feature type="region of interest" description="Disordered" evidence="1">
    <location>
        <begin position="325"/>
        <end position="448"/>
    </location>
</feature>
<evidence type="ECO:0000256" key="2">
    <source>
        <dbReference type="SAM" id="SignalP"/>
    </source>
</evidence>
<feature type="signal peptide" evidence="2">
    <location>
        <begin position="1"/>
        <end position="26"/>
    </location>
</feature>
<organism evidence="3 4">
    <name type="scientific">Endozoicomonas lisbonensis</name>
    <dbReference type="NCBI Taxonomy" id="3120522"/>
    <lineage>
        <taxon>Bacteria</taxon>
        <taxon>Pseudomonadati</taxon>
        <taxon>Pseudomonadota</taxon>
        <taxon>Gammaproteobacteria</taxon>
        <taxon>Oceanospirillales</taxon>
        <taxon>Endozoicomonadaceae</taxon>
        <taxon>Endozoicomonas</taxon>
    </lineage>
</organism>
<feature type="compositionally biased region" description="Basic and acidic residues" evidence="1">
    <location>
        <begin position="374"/>
        <end position="448"/>
    </location>
</feature>
<dbReference type="Proteomes" id="UP001549366">
    <property type="component" value="Unassembled WGS sequence"/>
</dbReference>
<proteinExistence type="predicted"/>
<dbReference type="EMBL" id="JBEWTB010000001">
    <property type="protein sequence ID" value="MET4754937.1"/>
    <property type="molecule type" value="Genomic_DNA"/>
</dbReference>
<protein>
    <submittedName>
        <fullName evidence="3">Molecular chaperone GrpE (Heat shock protein)</fullName>
    </submittedName>
</protein>
<feature type="chain" id="PRO_5047418806" evidence="2">
    <location>
        <begin position="27"/>
        <end position="539"/>
    </location>
</feature>
<sequence length="539" mass="63180">MKKNIRTTGRFLFLMALFLHSISSNGDTGEGTYVITDADRIINSQALIFRCDKERLYYDEYAPRVPMDEYNIQHPVKTILSPAGEVMTGFDLRNGNVFSHTPPFRLNSEAGTDNDSSEPVWSEKQQLIIKRMGEVIENSFRHNLEGILATSYLKNKCYEAYMIYMYPLLHHIFLDVFKPSGSREERKAVNILTADDLLPSNESEHTLGQIWDIRHRNPYPRLHFLIFYFDRDLYGLIDYTGLKFLDLNGFKTVFEHSQSLGYQWKMIRLTPLPPPEAIPPAYNLLNIISGLETVAMPALLLSGFAYILKKLLYSGFDTDDAPVIKKKKKKRDRPGSTNQANPPQKPEAKNRCDEVCKDRAPVCQTDHQKRKSRQERVEQQAVEQKQRREEANAREEENRRLWEQKRVQELEKEQEEKENREKERQKKLEEERQKEREEAQRQVQEREQRVSEEEARVLLSNIDEALSNETAQPDIERLLIERLRSGWQSADLIHVIINEDKKFRLRFKLHKLFKNGVLDNKLNPFHEGFEKALQSQSQK</sequence>
<reference evidence="3 4" key="1">
    <citation type="submission" date="2024-06" db="EMBL/GenBank/DDBJ databases">
        <title>Genomic Encyclopedia of Type Strains, Phase V (KMG-V): Genome sequencing to study the core and pangenomes of soil and plant-associated prokaryotes.</title>
        <authorList>
            <person name="Whitman W."/>
        </authorList>
    </citation>
    <scope>NUCLEOTIDE SEQUENCE [LARGE SCALE GENOMIC DNA]</scope>
    <source>
        <strain evidence="3 4">NE40</strain>
    </source>
</reference>
<gene>
    <name evidence="3" type="ORF">V5J35_000129</name>
</gene>
<evidence type="ECO:0000313" key="4">
    <source>
        <dbReference type="Proteomes" id="UP001549366"/>
    </source>
</evidence>
<dbReference type="RefSeq" id="WP_354011533.1">
    <property type="nucleotide sequence ID" value="NZ_JBEWTA010000003.1"/>
</dbReference>
<name>A0ABV2SB07_9GAMM</name>
<accession>A0ABV2SB07</accession>
<comment type="caution">
    <text evidence="3">The sequence shown here is derived from an EMBL/GenBank/DDBJ whole genome shotgun (WGS) entry which is preliminary data.</text>
</comment>
<evidence type="ECO:0000313" key="3">
    <source>
        <dbReference type="EMBL" id="MET4754937.1"/>
    </source>
</evidence>